<organism evidence="1 2">
    <name type="scientific">Leptolyngbya boryana NIES-2135</name>
    <dbReference type="NCBI Taxonomy" id="1973484"/>
    <lineage>
        <taxon>Bacteria</taxon>
        <taxon>Bacillati</taxon>
        <taxon>Cyanobacteriota</taxon>
        <taxon>Cyanophyceae</taxon>
        <taxon>Leptolyngbyales</taxon>
        <taxon>Leptolyngbyaceae</taxon>
        <taxon>Leptolyngbya group</taxon>
        <taxon>Leptolyngbya</taxon>
    </lineage>
</organism>
<protein>
    <recommendedName>
        <fullName evidence="3">Clan AA aspartic protease</fullName>
    </recommendedName>
</protein>
<reference evidence="1 2" key="1">
    <citation type="submission" date="2017-06" db="EMBL/GenBank/DDBJ databases">
        <title>Genome sequencing of cyanobaciteial culture collection at National Institute for Environmental Studies (NIES).</title>
        <authorList>
            <person name="Hirose Y."/>
            <person name="Shimura Y."/>
            <person name="Fujisawa T."/>
            <person name="Nakamura Y."/>
            <person name="Kawachi M."/>
        </authorList>
    </citation>
    <scope>NUCLEOTIDE SEQUENCE [LARGE SCALE GENOMIC DNA]</scope>
    <source>
        <strain evidence="1 2">NIES-2135</strain>
    </source>
</reference>
<dbReference type="Proteomes" id="UP000217895">
    <property type="component" value="Chromosome"/>
</dbReference>
<sequence>MMEGRVNQYCEATLSIVVRSNTTTQLIDAVIDTGFSGFLTLPSEIISTLRLSWEGRDFATLGDGSSCTFEVYLGSVIWNGQYREIYINESETVPLIGMRLLRGYELQIQTIEGGSVKIDALPNVI</sequence>
<proteinExistence type="predicted"/>
<gene>
    <name evidence="1" type="ORF">NIES2135_06910</name>
</gene>
<dbReference type="EMBL" id="AP018203">
    <property type="protein sequence ID" value="BAY53879.1"/>
    <property type="molecule type" value="Genomic_DNA"/>
</dbReference>
<evidence type="ECO:0008006" key="3">
    <source>
        <dbReference type="Google" id="ProtNLM"/>
    </source>
</evidence>
<evidence type="ECO:0000313" key="2">
    <source>
        <dbReference type="Proteomes" id="UP000217895"/>
    </source>
</evidence>
<keyword evidence="2" id="KW-1185">Reference proteome</keyword>
<name>A0A1Z4JAS6_LEPBY</name>
<evidence type="ECO:0000313" key="1">
    <source>
        <dbReference type="EMBL" id="BAY53879.1"/>
    </source>
</evidence>
<accession>A0A1Z4JAS6</accession>
<dbReference type="AlphaFoldDB" id="A0A1Z4JAS6"/>